<evidence type="ECO:0000259" key="6">
    <source>
        <dbReference type="Pfam" id="PF01095"/>
    </source>
</evidence>
<reference evidence="7 8" key="1">
    <citation type="submission" date="2019-05" db="EMBL/GenBank/DDBJ databases">
        <title>Chryseobacterium sp. isolated from King George Island, maritime Antarctica.</title>
        <authorList>
            <person name="Peng X."/>
        </authorList>
    </citation>
    <scope>NUCLEOTIDE SEQUENCE [LARGE SCALE GENOMIC DNA]</scope>
    <source>
        <strain evidence="7 8">7-3A</strain>
    </source>
</reference>
<dbReference type="InterPro" id="IPR011050">
    <property type="entry name" value="Pectin_lyase_fold/virulence"/>
</dbReference>
<keyword evidence="5" id="KW-0732">Signal</keyword>
<keyword evidence="8" id="KW-1185">Reference proteome</keyword>
<dbReference type="PANTHER" id="PTHR31321:SF57">
    <property type="entry name" value="PECTINESTERASE 53-RELATED"/>
    <property type="match status" value="1"/>
</dbReference>
<dbReference type="GO" id="GO:0042545">
    <property type="term" value="P:cell wall modification"/>
    <property type="evidence" value="ECO:0007669"/>
    <property type="project" value="UniProtKB-UniRule"/>
</dbReference>
<comment type="pathway">
    <text evidence="5">Glycan metabolism; pectin degradation; 2-dehydro-3-deoxy-D-gluconate from pectin: step 1/5.</text>
</comment>
<dbReference type="Proteomes" id="UP000594195">
    <property type="component" value="Chromosome"/>
</dbReference>
<protein>
    <recommendedName>
        <fullName evidence="5">Pectinesterase</fullName>
        <ecNumber evidence="5">3.1.1.11</ecNumber>
    </recommendedName>
</protein>
<dbReference type="Gene3D" id="2.160.20.10">
    <property type="entry name" value="Single-stranded right-handed beta-helix, Pectin lyase-like"/>
    <property type="match status" value="1"/>
</dbReference>
<dbReference type="InterPro" id="IPR033131">
    <property type="entry name" value="Pectinesterase_Asp_AS"/>
</dbReference>
<dbReference type="InterPro" id="IPR018040">
    <property type="entry name" value="Pectinesterase_Tyr_AS"/>
</dbReference>
<dbReference type="SUPFAM" id="SSF51126">
    <property type="entry name" value="Pectin lyase-like"/>
    <property type="match status" value="1"/>
</dbReference>
<feature type="domain" description="Pectinesterase catalytic" evidence="6">
    <location>
        <begin position="25"/>
        <end position="303"/>
    </location>
</feature>
<feature type="signal peptide" evidence="5">
    <location>
        <begin position="1"/>
        <end position="18"/>
    </location>
</feature>
<evidence type="ECO:0000313" key="8">
    <source>
        <dbReference type="Proteomes" id="UP000594195"/>
    </source>
</evidence>
<gene>
    <name evidence="7" type="ORF">Q73A0000_08620</name>
</gene>
<feature type="active site" evidence="4">
    <location>
        <position position="176"/>
    </location>
</feature>
<keyword evidence="3 5" id="KW-0063">Aspartyl esterase</keyword>
<evidence type="ECO:0000313" key="7">
    <source>
        <dbReference type="EMBL" id="QOW10425.1"/>
    </source>
</evidence>
<dbReference type="AlphaFoldDB" id="A0A7M2Y9U2"/>
<evidence type="ECO:0000256" key="2">
    <source>
        <dbReference type="ARBA" id="ARBA00022801"/>
    </source>
</evidence>
<evidence type="ECO:0000256" key="3">
    <source>
        <dbReference type="ARBA" id="ARBA00023085"/>
    </source>
</evidence>
<dbReference type="GO" id="GO:0045490">
    <property type="term" value="P:pectin catabolic process"/>
    <property type="evidence" value="ECO:0007669"/>
    <property type="project" value="UniProtKB-UniRule"/>
</dbReference>
<dbReference type="InterPro" id="IPR000070">
    <property type="entry name" value="Pectinesterase_cat"/>
</dbReference>
<comment type="similarity">
    <text evidence="1">Belongs to the pectinesterase family.</text>
</comment>
<dbReference type="PROSITE" id="PS00503">
    <property type="entry name" value="PECTINESTERASE_2"/>
    <property type="match status" value="1"/>
</dbReference>
<dbReference type="RefSeq" id="WP_193810592.1">
    <property type="nucleotide sequence ID" value="NZ_CP040442.1"/>
</dbReference>
<dbReference type="EMBL" id="CP040442">
    <property type="protein sequence ID" value="QOW10425.1"/>
    <property type="molecule type" value="Genomic_DNA"/>
</dbReference>
<sequence>MKVFLIFFSILISSLSFSQEKKSFIVSKEGKGDFVTIQDAINNTKAFPDQRITIFIKNGIYKEKVKLHEWNSNLSLVGESKDSTIITFDDYFKKVDLGRNSTFFTPTLLVEGNDAILKNLTIENSAGDIGQAIALSINANRVSVLNCKILGNQDTLYLSGEGKYYFKDCYIDGTTDFIFGSATAFFEGCEIFSKKDSYITAASTPDNSPFGFVFKDCKFTSAKNVSKVYFGRPWRTHAKTVILNSNLGNHILPEGWNNWDKKDAENKSFYAEFNNSGSGANTKLRVKWSHLLNKKEASQYQKSIILKDELHNNWFEIAEN</sequence>
<dbReference type="UniPathway" id="UPA00545">
    <property type="reaction ID" value="UER00823"/>
</dbReference>
<dbReference type="PANTHER" id="PTHR31321">
    <property type="entry name" value="ACYL-COA THIOESTER HYDROLASE YBHC-RELATED"/>
    <property type="match status" value="1"/>
</dbReference>
<comment type="catalytic activity">
    <reaction evidence="5">
        <text>[(1-&gt;4)-alpha-D-galacturonosyl methyl ester](n) + n H2O = [(1-&gt;4)-alpha-D-galacturonosyl](n) + n methanol + n H(+)</text>
        <dbReference type="Rhea" id="RHEA:22380"/>
        <dbReference type="Rhea" id="RHEA-COMP:14570"/>
        <dbReference type="Rhea" id="RHEA-COMP:14573"/>
        <dbReference type="ChEBI" id="CHEBI:15377"/>
        <dbReference type="ChEBI" id="CHEBI:15378"/>
        <dbReference type="ChEBI" id="CHEBI:17790"/>
        <dbReference type="ChEBI" id="CHEBI:140522"/>
        <dbReference type="ChEBI" id="CHEBI:140523"/>
        <dbReference type="EC" id="3.1.1.11"/>
    </reaction>
</comment>
<organism evidence="7 8">
    <name type="scientific">Kaistella flava</name>
    <name type="common">ex Peng et al. 2021</name>
    <dbReference type="NCBI Taxonomy" id="2038776"/>
    <lineage>
        <taxon>Bacteria</taxon>
        <taxon>Pseudomonadati</taxon>
        <taxon>Bacteroidota</taxon>
        <taxon>Flavobacteriia</taxon>
        <taxon>Flavobacteriales</taxon>
        <taxon>Weeksellaceae</taxon>
        <taxon>Chryseobacterium group</taxon>
        <taxon>Kaistella</taxon>
    </lineage>
</organism>
<dbReference type="Pfam" id="PF01095">
    <property type="entry name" value="Pectinesterase"/>
    <property type="match status" value="1"/>
</dbReference>
<name>A0A7M2Y9U2_9FLAO</name>
<proteinExistence type="inferred from homology"/>
<keyword evidence="2 5" id="KW-0378">Hydrolase</keyword>
<evidence type="ECO:0000256" key="4">
    <source>
        <dbReference type="PROSITE-ProRule" id="PRU10040"/>
    </source>
</evidence>
<dbReference type="GO" id="GO:0009279">
    <property type="term" value="C:cell outer membrane"/>
    <property type="evidence" value="ECO:0007669"/>
    <property type="project" value="TreeGrafter"/>
</dbReference>
<dbReference type="EC" id="3.1.1.11" evidence="5"/>
<evidence type="ECO:0000256" key="5">
    <source>
        <dbReference type="RuleBase" id="RU000589"/>
    </source>
</evidence>
<feature type="chain" id="PRO_5033105965" description="Pectinesterase" evidence="5">
    <location>
        <begin position="19"/>
        <end position="320"/>
    </location>
</feature>
<dbReference type="PROSITE" id="PS00800">
    <property type="entry name" value="PECTINESTERASE_1"/>
    <property type="match status" value="1"/>
</dbReference>
<dbReference type="KEGG" id="kfa:Q73A0000_08620"/>
<accession>A0A7M2Y9U2</accession>
<evidence type="ECO:0000256" key="1">
    <source>
        <dbReference type="ARBA" id="ARBA00008891"/>
    </source>
</evidence>
<dbReference type="GO" id="GO:0030599">
    <property type="term" value="F:pectinesterase activity"/>
    <property type="evidence" value="ECO:0007669"/>
    <property type="project" value="UniProtKB-UniRule"/>
</dbReference>
<dbReference type="InterPro" id="IPR012334">
    <property type="entry name" value="Pectin_lyas_fold"/>
</dbReference>